<feature type="binding site" evidence="12">
    <location>
        <position position="542"/>
    </location>
    <ligand>
        <name>(6S)-NADPHX</name>
        <dbReference type="ChEBI" id="CHEBI:64076"/>
    </ligand>
</feature>
<dbReference type="InterPro" id="IPR004443">
    <property type="entry name" value="YjeF_N_dom"/>
</dbReference>
<dbReference type="CDD" id="cd01171">
    <property type="entry name" value="YXKO-related"/>
    <property type="match status" value="1"/>
</dbReference>
<dbReference type="SUPFAM" id="SSF64153">
    <property type="entry name" value="YjeF N-terminal domain-like"/>
    <property type="match status" value="1"/>
</dbReference>
<evidence type="ECO:0000256" key="2">
    <source>
        <dbReference type="ARBA" id="ARBA00006001"/>
    </source>
</evidence>
<feature type="domain" description="YjeF C-terminal" evidence="13">
    <location>
        <begin position="300"/>
        <end position="601"/>
    </location>
</feature>
<comment type="cofactor">
    <cofactor evidence="1">
        <name>K(+)</name>
        <dbReference type="ChEBI" id="CHEBI:29103"/>
    </cofactor>
</comment>
<keyword evidence="16" id="KW-1185">Reference proteome</keyword>
<evidence type="ECO:0000313" key="15">
    <source>
        <dbReference type="EMBL" id="KXU35614.1"/>
    </source>
</evidence>
<evidence type="ECO:0000256" key="8">
    <source>
        <dbReference type="ARBA" id="ARBA00023239"/>
    </source>
</evidence>
<keyword evidence="6 12" id="KW-0521">NADP</keyword>
<comment type="catalytic activity">
    <reaction evidence="10 12">
        <text>(6S)-NADHX + ADP = AMP + phosphate + NADH + H(+)</text>
        <dbReference type="Rhea" id="RHEA:32223"/>
        <dbReference type="ChEBI" id="CHEBI:15378"/>
        <dbReference type="ChEBI" id="CHEBI:43474"/>
        <dbReference type="ChEBI" id="CHEBI:57945"/>
        <dbReference type="ChEBI" id="CHEBI:64074"/>
        <dbReference type="ChEBI" id="CHEBI:456215"/>
        <dbReference type="ChEBI" id="CHEBI:456216"/>
        <dbReference type="EC" id="4.2.1.136"/>
    </reaction>
</comment>
<comment type="caution">
    <text evidence="15">The sequence shown here is derived from an EMBL/GenBank/DDBJ whole genome shotgun (WGS) entry which is preliminary data.</text>
</comment>
<comment type="similarity">
    <text evidence="12">Belongs to the NnrD/CARKD family.</text>
</comment>
<comment type="similarity">
    <text evidence="2">In the N-terminal section; belongs to the NnrE/AIBP family.</text>
</comment>
<feature type="binding site" evidence="12">
    <location>
        <position position="335"/>
    </location>
    <ligand>
        <name>(6S)-NADPHX</name>
        <dbReference type="ChEBI" id="CHEBI:64076"/>
    </ligand>
</feature>
<evidence type="ECO:0000256" key="12">
    <source>
        <dbReference type="HAMAP-Rule" id="MF_01965"/>
    </source>
</evidence>
<dbReference type="Gene3D" id="3.40.1190.20">
    <property type="match status" value="1"/>
</dbReference>
<feature type="domain" description="YjeF N-terminal" evidence="14">
    <location>
        <begin position="35"/>
        <end position="290"/>
    </location>
</feature>
<dbReference type="InterPro" id="IPR029056">
    <property type="entry name" value="Ribokinase-like"/>
</dbReference>
<keyword evidence="7 12" id="KW-0520">NAD</keyword>
<evidence type="ECO:0000259" key="13">
    <source>
        <dbReference type="PROSITE" id="PS51383"/>
    </source>
</evidence>
<evidence type="ECO:0000313" key="16">
    <source>
        <dbReference type="Proteomes" id="UP000071392"/>
    </source>
</evidence>
<comment type="catalytic activity">
    <reaction evidence="11 12">
        <text>(6S)-NADPHX + ADP = AMP + phosphate + NADPH + H(+)</text>
        <dbReference type="Rhea" id="RHEA:32235"/>
        <dbReference type="ChEBI" id="CHEBI:15378"/>
        <dbReference type="ChEBI" id="CHEBI:43474"/>
        <dbReference type="ChEBI" id="CHEBI:57783"/>
        <dbReference type="ChEBI" id="CHEBI:64076"/>
        <dbReference type="ChEBI" id="CHEBI:456215"/>
        <dbReference type="ChEBI" id="CHEBI:456216"/>
        <dbReference type="EC" id="4.2.1.136"/>
    </reaction>
</comment>
<comment type="subunit">
    <text evidence="12">Homotetramer.</text>
</comment>
<protein>
    <recommendedName>
        <fullName evidence="12">ADP-dependent (S)-NAD(P)H-hydrate dehydratase</fullName>
        <ecNumber evidence="12">4.2.1.136</ecNumber>
    </recommendedName>
    <alternativeName>
        <fullName evidence="12">ADP-dependent NAD(P)HX dehydratase</fullName>
    </alternativeName>
</protein>
<keyword evidence="5 12" id="KW-0067">ATP-binding</keyword>
<dbReference type="RefSeq" id="WP_068711882.1">
    <property type="nucleotide sequence ID" value="NZ_LSZP01000037.1"/>
</dbReference>
<name>A0A139SMA6_9BACT</name>
<dbReference type="GO" id="GO:0005524">
    <property type="term" value="F:ATP binding"/>
    <property type="evidence" value="ECO:0007669"/>
    <property type="project" value="UniProtKB-KW"/>
</dbReference>
<evidence type="ECO:0000256" key="9">
    <source>
        <dbReference type="ARBA" id="ARBA00025153"/>
    </source>
</evidence>
<dbReference type="GO" id="GO:0052856">
    <property type="term" value="F:NAD(P)HX epimerase activity"/>
    <property type="evidence" value="ECO:0007669"/>
    <property type="project" value="TreeGrafter"/>
</dbReference>
<organism evidence="15 16">
    <name type="scientific">Cephaloticoccus capnophilus</name>
    <dbReference type="NCBI Taxonomy" id="1548208"/>
    <lineage>
        <taxon>Bacteria</taxon>
        <taxon>Pseudomonadati</taxon>
        <taxon>Verrucomicrobiota</taxon>
        <taxon>Opitutia</taxon>
        <taxon>Opitutales</taxon>
        <taxon>Opitutaceae</taxon>
        <taxon>Cephaloticoccus</taxon>
    </lineage>
</organism>
<keyword evidence="8 12" id="KW-0456">Lyase</keyword>
<dbReference type="OrthoDB" id="9806925at2"/>
<dbReference type="GO" id="GO:0046496">
    <property type="term" value="P:nicotinamide nucleotide metabolic process"/>
    <property type="evidence" value="ECO:0007669"/>
    <property type="project" value="UniProtKB-UniRule"/>
</dbReference>
<dbReference type="GO" id="GO:0052855">
    <property type="term" value="F:ADP-dependent NAD(P)H-hydrate dehydratase activity"/>
    <property type="evidence" value="ECO:0007669"/>
    <property type="project" value="UniProtKB-UniRule"/>
</dbReference>
<dbReference type="HAMAP" id="MF_01965">
    <property type="entry name" value="NADHX_dehydratase"/>
    <property type="match status" value="1"/>
</dbReference>
<dbReference type="GO" id="GO:0110051">
    <property type="term" value="P:metabolite repair"/>
    <property type="evidence" value="ECO:0007669"/>
    <property type="project" value="TreeGrafter"/>
</dbReference>
<evidence type="ECO:0000256" key="7">
    <source>
        <dbReference type="ARBA" id="ARBA00023027"/>
    </source>
</evidence>
<feature type="binding site" evidence="12">
    <location>
        <begin position="488"/>
        <end position="492"/>
    </location>
    <ligand>
        <name>AMP</name>
        <dbReference type="ChEBI" id="CHEBI:456215"/>
    </ligand>
</feature>
<keyword evidence="4 12" id="KW-0547">Nucleotide-binding</keyword>
<evidence type="ECO:0000256" key="10">
    <source>
        <dbReference type="ARBA" id="ARBA00048238"/>
    </source>
</evidence>
<dbReference type="SUPFAM" id="SSF53613">
    <property type="entry name" value="Ribokinase-like"/>
    <property type="match status" value="1"/>
</dbReference>
<evidence type="ECO:0000256" key="4">
    <source>
        <dbReference type="ARBA" id="ARBA00022741"/>
    </source>
</evidence>
<evidence type="ECO:0000259" key="14">
    <source>
        <dbReference type="PROSITE" id="PS51385"/>
    </source>
</evidence>
<dbReference type="PROSITE" id="PS51383">
    <property type="entry name" value="YJEF_C_3"/>
    <property type="match status" value="1"/>
</dbReference>
<dbReference type="Pfam" id="PF03853">
    <property type="entry name" value="YjeF_N"/>
    <property type="match status" value="1"/>
</dbReference>
<comment type="function">
    <text evidence="9">Bifunctional enzyme that catalyzes the epimerization of the S- and R-forms of NAD(P)HX and the dehydration of the S-form of NAD(P)HX at the expense of ADP, which is converted to AMP. This allows the repair of both epimers of NAD(P)HX, a damaged form of NAD(P)H that is a result of enzymatic or heat-dependent hydration.</text>
</comment>
<feature type="binding site" evidence="12">
    <location>
        <position position="409"/>
    </location>
    <ligand>
        <name>(6S)-NADPHX</name>
        <dbReference type="ChEBI" id="CHEBI:64076"/>
    </ligand>
</feature>
<dbReference type="Gene3D" id="3.40.50.10260">
    <property type="entry name" value="YjeF N-terminal domain"/>
    <property type="match status" value="1"/>
</dbReference>
<evidence type="ECO:0000256" key="11">
    <source>
        <dbReference type="ARBA" id="ARBA00049209"/>
    </source>
</evidence>
<dbReference type="PANTHER" id="PTHR12592:SF0">
    <property type="entry name" value="ATP-DEPENDENT (S)-NAD(P)H-HYDRATE DEHYDRATASE"/>
    <property type="match status" value="1"/>
</dbReference>
<gene>
    <name evidence="12" type="primary">nnrD</name>
    <name evidence="15" type="ORF">AXK12_05030</name>
</gene>
<feature type="binding site" evidence="12">
    <location>
        <position position="541"/>
    </location>
    <ligand>
        <name>AMP</name>
        <dbReference type="ChEBI" id="CHEBI:456215"/>
    </ligand>
</feature>
<dbReference type="Pfam" id="PF01256">
    <property type="entry name" value="Carb_kinase"/>
    <property type="match status" value="2"/>
</dbReference>
<comment type="function">
    <text evidence="12">Catalyzes the dehydration of the S-form of NAD(P)HX at the expense of ADP, which is converted to AMP. Together with NAD(P)HX epimerase, which catalyzes the epimerization of the S- and R-forms, the enzyme allows the repair of both epimers of NAD(P)HX, a damaged form of NAD(P)H that is a result of enzymatic or heat-dependent hydration.</text>
</comment>
<evidence type="ECO:0000256" key="3">
    <source>
        <dbReference type="ARBA" id="ARBA00009524"/>
    </source>
</evidence>
<reference evidence="15 16" key="1">
    <citation type="submission" date="2016-02" db="EMBL/GenBank/DDBJ databases">
        <authorList>
            <person name="Wen L."/>
            <person name="He K."/>
            <person name="Yang H."/>
        </authorList>
    </citation>
    <scope>NUCLEOTIDE SEQUENCE [LARGE SCALE GENOMIC DNA]</scope>
    <source>
        <strain evidence="15 16">CV41</strain>
    </source>
</reference>
<sequence length="601" mass="63293">MSVGTETEPWAQPILSAAEVGEFEARIFGGDETQTREWSASGALARSASSAKAWAAMQAAGRALADAVLRDFEGIGGFPKNAGRLLVLVGKGHNGGDALIAAEAILGKYPSVVADFVFVFGEPALRPLARRAWLSLQTRFPERMQVLARRGLSERVTTHQSAHLAVHGEVKRGSRHMEPKAPLACGGEAPTAGSEFFTTGAPYALCLDGVFGFQFRPPLDSGTASVLAAAGALSVGLRAAVDLPSGLGEAGAFRADFTYATGVLKREALGLRNAGRLRYLDLGFFKNANPESRSAERVITAEVLAPLRGWRDPHSDKRAQGHVFVLAGSREYPGAALMCVLAALRSGAGLVTAFVPEAFVSSFAASVPEAIWVGWPETPNGGLALEGEYLLRERLARAGEKRALVIGPGIGRERETQVLVGEVLKTYSGELPVLLDADALQPEFLEKTRGPLVLTPHAGEFRRLSAAEPSDASLRDFAQRVGAVVVLKGPVTRVCDGSPRRDSCLNRGVSGEGSGEREGASALPVYHSLLGGPVLARGGTGDLLAGMIGAQLAREPSAILEASCRAVAWHGLAAEALERAQGAETVRTTELLNYLSLALRS</sequence>
<dbReference type="PROSITE" id="PS51385">
    <property type="entry name" value="YJEF_N"/>
    <property type="match status" value="1"/>
</dbReference>
<dbReference type="InterPro" id="IPR036652">
    <property type="entry name" value="YjeF_N_dom_sf"/>
</dbReference>
<feature type="binding site" evidence="12">
    <location>
        <position position="457"/>
    </location>
    <ligand>
        <name>(6S)-NADPHX</name>
        <dbReference type="ChEBI" id="CHEBI:64076"/>
    </ligand>
</feature>
<dbReference type="AlphaFoldDB" id="A0A139SMA6"/>
<dbReference type="STRING" id="1548208.AXK12_05030"/>
<evidence type="ECO:0000256" key="1">
    <source>
        <dbReference type="ARBA" id="ARBA00001958"/>
    </source>
</evidence>
<dbReference type="Proteomes" id="UP000071392">
    <property type="component" value="Unassembled WGS sequence"/>
</dbReference>
<proteinExistence type="inferred from homology"/>
<dbReference type="InterPro" id="IPR000631">
    <property type="entry name" value="CARKD"/>
</dbReference>
<dbReference type="EC" id="4.2.1.136" evidence="12"/>
<dbReference type="PANTHER" id="PTHR12592">
    <property type="entry name" value="ATP-DEPENDENT (S)-NAD(P)H-HYDRATE DEHYDRATASE FAMILY MEMBER"/>
    <property type="match status" value="1"/>
</dbReference>
<accession>A0A139SMA6</accession>
<evidence type="ECO:0000256" key="6">
    <source>
        <dbReference type="ARBA" id="ARBA00022857"/>
    </source>
</evidence>
<comment type="cofactor">
    <cofactor evidence="12">
        <name>Mg(2+)</name>
        <dbReference type="ChEBI" id="CHEBI:18420"/>
    </cofactor>
</comment>
<evidence type="ECO:0000256" key="5">
    <source>
        <dbReference type="ARBA" id="ARBA00022840"/>
    </source>
</evidence>
<dbReference type="EMBL" id="LSZP01000037">
    <property type="protein sequence ID" value="KXU35614.1"/>
    <property type="molecule type" value="Genomic_DNA"/>
</dbReference>
<comment type="similarity">
    <text evidence="3">In the C-terminal section; belongs to the NnrD/CARKD family.</text>
</comment>